<feature type="signal peptide" evidence="2">
    <location>
        <begin position="1"/>
        <end position="20"/>
    </location>
</feature>
<gene>
    <name evidence="4" type="ORF">EGW08_002964</name>
</gene>
<organism evidence="4 5">
    <name type="scientific">Elysia chlorotica</name>
    <name type="common">Eastern emerald elysia</name>
    <name type="synonym">Sea slug</name>
    <dbReference type="NCBI Taxonomy" id="188477"/>
    <lineage>
        <taxon>Eukaryota</taxon>
        <taxon>Metazoa</taxon>
        <taxon>Spiralia</taxon>
        <taxon>Lophotrochozoa</taxon>
        <taxon>Mollusca</taxon>
        <taxon>Gastropoda</taxon>
        <taxon>Heterobranchia</taxon>
        <taxon>Euthyneura</taxon>
        <taxon>Panpulmonata</taxon>
        <taxon>Sacoglossa</taxon>
        <taxon>Placobranchoidea</taxon>
        <taxon>Plakobranchidae</taxon>
        <taxon>Elysia</taxon>
    </lineage>
</organism>
<evidence type="ECO:0000256" key="1">
    <source>
        <dbReference type="ARBA" id="ARBA00022729"/>
    </source>
</evidence>
<accession>A0A3S1BIS4</accession>
<dbReference type="GO" id="GO:0009898">
    <property type="term" value="C:cytoplasmic side of plasma membrane"/>
    <property type="evidence" value="ECO:0007669"/>
    <property type="project" value="TreeGrafter"/>
</dbReference>
<evidence type="ECO:0000313" key="5">
    <source>
        <dbReference type="Proteomes" id="UP000271974"/>
    </source>
</evidence>
<feature type="chain" id="PRO_5018643219" description="MD-2-related lipid-recognition domain-containing protein" evidence="2">
    <location>
        <begin position="21"/>
        <end position="171"/>
    </location>
</feature>
<keyword evidence="5" id="KW-1185">Reference proteome</keyword>
<comment type="caution">
    <text evidence="4">The sequence shown here is derived from an EMBL/GenBank/DDBJ whole genome shotgun (WGS) entry which is preliminary data.</text>
</comment>
<evidence type="ECO:0000256" key="2">
    <source>
        <dbReference type="SAM" id="SignalP"/>
    </source>
</evidence>
<dbReference type="Gene3D" id="2.70.220.10">
    <property type="entry name" value="Ganglioside GM2 activator"/>
    <property type="match status" value="1"/>
</dbReference>
<keyword evidence="1 2" id="KW-0732">Signal</keyword>
<dbReference type="InterPro" id="IPR028996">
    <property type="entry name" value="GM2-AP"/>
</dbReference>
<reference evidence="4 5" key="1">
    <citation type="submission" date="2019-01" db="EMBL/GenBank/DDBJ databases">
        <title>A draft genome assembly of the solar-powered sea slug Elysia chlorotica.</title>
        <authorList>
            <person name="Cai H."/>
            <person name="Li Q."/>
            <person name="Fang X."/>
            <person name="Li J."/>
            <person name="Curtis N.E."/>
            <person name="Altenburger A."/>
            <person name="Shibata T."/>
            <person name="Feng M."/>
            <person name="Maeda T."/>
            <person name="Schwartz J.A."/>
            <person name="Shigenobu S."/>
            <person name="Lundholm N."/>
            <person name="Nishiyama T."/>
            <person name="Yang H."/>
            <person name="Hasebe M."/>
            <person name="Li S."/>
            <person name="Pierce S.K."/>
            <person name="Wang J."/>
        </authorList>
    </citation>
    <scope>NUCLEOTIDE SEQUENCE [LARGE SCALE GENOMIC DNA]</scope>
    <source>
        <strain evidence="4">EC2010</strain>
        <tissue evidence="4">Whole organism of an adult</tissue>
    </source>
</reference>
<dbReference type="InterPro" id="IPR003172">
    <property type="entry name" value="ML_dom"/>
</dbReference>
<name>A0A3S1BIS4_ELYCH</name>
<dbReference type="EMBL" id="RQTK01000060">
    <property type="protein sequence ID" value="RUS89290.1"/>
    <property type="molecule type" value="Genomic_DNA"/>
</dbReference>
<feature type="domain" description="MD-2-related lipid-recognition" evidence="3">
    <location>
        <begin position="25"/>
        <end position="168"/>
    </location>
</feature>
<dbReference type="PANTHER" id="PTHR17357:SF0">
    <property type="entry name" value="GANGLIOSIDE GM2 ACTIVATOR"/>
    <property type="match status" value="1"/>
</dbReference>
<dbReference type="GO" id="GO:0006689">
    <property type="term" value="P:ganglioside catabolic process"/>
    <property type="evidence" value="ECO:0007669"/>
    <property type="project" value="InterPro"/>
</dbReference>
<dbReference type="GO" id="GO:0008047">
    <property type="term" value="F:enzyme activator activity"/>
    <property type="evidence" value="ECO:0007669"/>
    <property type="project" value="InterPro"/>
</dbReference>
<protein>
    <recommendedName>
        <fullName evidence="3">MD-2-related lipid-recognition domain-containing protein</fullName>
    </recommendedName>
</protein>
<evidence type="ECO:0000313" key="4">
    <source>
        <dbReference type="EMBL" id="RUS89290.1"/>
    </source>
</evidence>
<dbReference type="PANTHER" id="PTHR17357">
    <property type="entry name" value="GM2 GANGLIOSIDE ACTIVATOR PROTEIN"/>
    <property type="match status" value="1"/>
</dbReference>
<dbReference type="STRING" id="188477.A0A3S1BIS4"/>
<dbReference type="Proteomes" id="UP000271974">
    <property type="component" value="Unassembled WGS sequence"/>
</dbReference>
<dbReference type="AlphaFoldDB" id="A0A3S1BIS4"/>
<dbReference type="Pfam" id="PF02221">
    <property type="entry name" value="E1_DerP2_DerF2"/>
    <property type="match status" value="1"/>
</dbReference>
<proteinExistence type="predicted"/>
<sequence length="171" mass="18571">MTVFALCGLVALVLVGTVQGDSLTVTSCGDTQNALVKVSKFEYSPNPVTFPGNITIDVDYEILQDIVSPVSVNIAIEVSSNGRVLQIPCINGIGSCFIQDICETVATEECPDFFKNNNIQCQCPFNKGTYSLSDLKLYIPLGDIKGEYHVAIQVYTNDVFAFCLDINAINK</sequence>
<dbReference type="InterPro" id="IPR036846">
    <property type="entry name" value="GM2-AP_sf"/>
</dbReference>
<dbReference type="OrthoDB" id="6409159at2759"/>
<dbReference type="SUPFAM" id="SSF63707">
    <property type="entry name" value="Ganglioside M2 (gm2) activator"/>
    <property type="match status" value="1"/>
</dbReference>
<dbReference type="SMART" id="SM00737">
    <property type="entry name" value="ML"/>
    <property type="match status" value="1"/>
</dbReference>
<evidence type="ECO:0000259" key="3">
    <source>
        <dbReference type="SMART" id="SM00737"/>
    </source>
</evidence>
<dbReference type="GO" id="GO:0005319">
    <property type="term" value="F:lipid transporter activity"/>
    <property type="evidence" value="ECO:0007669"/>
    <property type="project" value="TreeGrafter"/>
</dbReference>